<feature type="domain" description="Reverse transcriptase" evidence="1">
    <location>
        <begin position="53"/>
        <end position="318"/>
    </location>
</feature>
<dbReference type="AlphaFoldDB" id="A0A2H8TWD9"/>
<dbReference type="EMBL" id="GFXV01006424">
    <property type="protein sequence ID" value="MBW18229.1"/>
    <property type="molecule type" value="Transcribed_RNA"/>
</dbReference>
<dbReference type="SUPFAM" id="SSF56672">
    <property type="entry name" value="DNA/RNA polymerases"/>
    <property type="match status" value="1"/>
</dbReference>
<dbReference type="PANTHER" id="PTHR19446">
    <property type="entry name" value="REVERSE TRANSCRIPTASES"/>
    <property type="match status" value="1"/>
</dbReference>
<protein>
    <submittedName>
        <fullName evidence="2">Putative RNA-directed DNA polymerase from transposon X-element</fullName>
    </submittedName>
</protein>
<reference evidence="2" key="1">
    <citation type="submission" date="2017-10" db="EMBL/GenBank/DDBJ databases">
        <title>Transcriptome Assembly of Sugarcane Aphid Adults.</title>
        <authorList>
            <person name="Scully E.D."/>
            <person name="Palmer N.A."/>
            <person name="Geib S.M."/>
            <person name="Sarath G."/>
            <person name="Sattler S.E."/>
        </authorList>
    </citation>
    <scope>NUCLEOTIDE SEQUENCE</scope>
    <source>
        <tissue evidence="2">Whole body</tissue>
    </source>
</reference>
<dbReference type="CDD" id="cd01650">
    <property type="entry name" value="RT_nLTR_like"/>
    <property type="match status" value="1"/>
</dbReference>
<proteinExistence type="predicted"/>
<organism evidence="2">
    <name type="scientific">Melanaphis sacchari</name>
    <dbReference type="NCBI Taxonomy" id="742174"/>
    <lineage>
        <taxon>Eukaryota</taxon>
        <taxon>Metazoa</taxon>
        <taxon>Ecdysozoa</taxon>
        <taxon>Arthropoda</taxon>
        <taxon>Hexapoda</taxon>
        <taxon>Insecta</taxon>
        <taxon>Pterygota</taxon>
        <taxon>Neoptera</taxon>
        <taxon>Paraneoptera</taxon>
        <taxon>Hemiptera</taxon>
        <taxon>Sternorrhyncha</taxon>
        <taxon>Aphidomorpha</taxon>
        <taxon>Aphidoidea</taxon>
        <taxon>Aphididae</taxon>
        <taxon>Aphidini</taxon>
        <taxon>Melanaphis</taxon>
    </lineage>
</organism>
<dbReference type="OrthoDB" id="6617426at2759"/>
<sequence length="468" mass="53628">MCLPTKHTSPSEVLNIIKNLKNNKSPGHDLITNTIAKYLPKKAILLLTYIYNSILRLSYIPPTWKHSVIILIYKPGKPPDQPSSYRPISLLPTFSKILEKIILKRIYPILNEKQSIPNAQFGFRSKHSSLHQLHRLIDTIASSLEQKKFCSGVFLDVAQAFDRVWHEGLLFKLLFLPTPLFLLLKSFLSNRTFSVRCEDETSDPHPIKAGVPQGSILSPTLYNIYTADLPQSINTTLATFADDTAIISTNSEIATTTNNLQDHLTQLQDWFSLWKIKINENKSTHITFTLRPTTIPPVYINNQTIPIVDSVKYLGLVLDKRLTWANHIKAKRISLNLRLHKLRPLLRSKISLNNKTLIYKQILRPAMTYGIQLWGTTKNSNLIKFQAFQSISLRVLSNAPWYVSNRTLHHDLNIPSISTLASYHYNKFHKNTFNHPNPLISKLSSCTIPDNPPRRLKRKWPRDLLNNA</sequence>
<keyword evidence="2" id="KW-0808">Transferase</keyword>
<name>A0A2H8TWD9_9HEMI</name>
<dbReference type="PROSITE" id="PS50878">
    <property type="entry name" value="RT_POL"/>
    <property type="match status" value="1"/>
</dbReference>
<dbReference type="GO" id="GO:0003964">
    <property type="term" value="F:RNA-directed DNA polymerase activity"/>
    <property type="evidence" value="ECO:0007669"/>
    <property type="project" value="UniProtKB-KW"/>
</dbReference>
<keyword evidence="2" id="KW-0548">Nucleotidyltransferase</keyword>
<dbReference type="Pfam" id="PF00078">
    <property type="entry name" value="RVT_1"/>
    <property type="match status" value="1"/>
</dbReference>
<accession>A0A2H8TWD9</accession>
<dbReference type="InterPro" id="IPR043502">
    <property type="entry name" value="DNA/RNA_pol_sf"/>
</dbReference>
<dbReference type="InterPro" id="IPR000477">
    <property type="entry name" value="RT_dom"/>
</dbReference>
<evidence type="ECO:0000313" key="2">
    <source>
        <dbReference type="EMBL" id="MBW18229.1"/>
    </source>
</evidence>
<keyword evidence="2" id="KW-0695">RNA-directed DNA polymerase</keyword>
<evidence type="ECO:0000259" key="1">
    <source>
        <dbReference type="PROSITE" id="PS50878"/>
    </source>
</evidence>